<dbReference type="Ensembl" id="ENSEAST00005067495.1">
    <property type="protein sequence ID" value="ENSEASP00005058295.1"/>
    <property type="gene ID" value="ENSEASG00005012387.2"/>
</dbReference>
<name>A0A9L0KAJ6_EQUAS</name>
<gene>
    <name evidence="1" type="primary">CFAP251</name>
</gene>
<reference evidence="1" key="3">
    <citation type="submission" date="2025-09" db="UniProtKB">
        <authorList>
            <consortium name="Ensembl"/>
        </authorList>
    </citation>
    <scope>IDENTIFICATION</scope>
</reference>
<organism evidence="1 2">
    <name type="scientific">Equus asinus</name>
    <name type="common">Donkey</name>
    <name type="synonym">Equus africanus asinus</name>
    <dbReference type="NCBI Taxonomy" id="9793"/>
    <lineage>
        <taxon>Eukaryota</taxon>
        <taxon>Metazoa</taxon>
        <taxon>Chordata</taxon>
        <taxon>Craniata</taxon>
        <taxon>Vertebrata</taxon>
        <taxon>Euteleostomi</taxon>
        <taxon>Mammalia</taxon>
        <taxon>Eutheria</taxon>
        <taxon>Laurasiatheria</taxon>
        <taxon>Perissodactyla</taxon>
        <taxon>Equidae</taxon>
        <taxon>Equus</taxon>
    </lineage>
</organism>
<protein>
    <submittedName>
        <fullName evidence="1">Cilia and flagella associated protein 251</fullName>
    </submittedName>
</protein>
<proteinExistence type="predicted"/>
<evidence type="ECO:0000313" key="1">
    <source>
        <dbReference type="Ensembl" id="ENSEASP00005058295.1"/>
    </source>
</evidence>
<keyword evidence="2" id="KW-1185">Reference proteome</keyword>
<dbReference type="AlphaFoldDB" id="A0A9L0KAJ6"/>
<accession>A0A9L0KAJ6</accession>
<dbReference type="GeneTree" id="ENSGT00390000013370"/>
<reference evidence="1 2" key="1">
    <citation type="journal article" date="2020" name="Nat. Commun.">
        <title>Donkey genomes provide new insights into domestication and selection for coat color.</title>
        <authorList>
            <person name="Wang"/>
            <person name="C."/>
            <person name="Li"/>
            <person name="H."/>
            <person name="Guo"/>
            <person name="Y."/>
            <person name="Huang"/>
            <person name="J."/>
            <person name="Sun"/>
            <person name="Y."/>
            <person name="Min"/>
            <person name="J."/>
            <person name="Wang"/>
            <person name="J."/>
            <person name="Fang"/>
            <person name="X."/>
            <person name="Zhao"/>
            <person name="Z."/>
            <person name="Wang"/>
            <person name="S."/>
            <person name="Zhang"/>
            <person name="Y."/>
            <person name="Liu"/>
            <person name="Q."/>
            <person name="Jiang"/>
            <person name="Q."/>
            <person name="Wang"/>
            <person name="X."/>
            <person name="Guo"/>
            <person name="Y."/>
            <person name="Yang"/>
            <person name="C."/>
            <person name="Wang"/>
            <person name="Y."/>
            <person name="Tian"/>
            <person name="F."/>
            <person name="Zhuang"/>
            <person name="G."/>
            <person name="Fan"/>
            <person name="Y."/>
            <person name="Gao"/>
            <person name="Q."/>
            <person name="Li"/>
            <person name="Y."/>
            <person name="Ju"/>
            <person name="Z."/>
            <person name="Li"/>
            <person name="J."/>
            <person name="Li"/>
            <person name="R."/>
            <person name="Hou"/>
            <person name="M."/>
            <person name="Yang"/>
            <person name="G."/>
            <person name="Liu"/>
            <person name="G."/>
            <person name="Liu"/>
            <person name="W."/>
            <person name="Guo"/>
            <person name="J."/>
            <person name="Pan"/>
            <person name="S."/>
            <person name="Fan"/>
            <person name="G."/>
            <person name="Zhang"/>
            <person name="W."/>
            <person name="Zhang"/>
            <person name="R."/>
            <person name="Yu"/>
            <person name="J."/>
            <person name="Zhang"/>
            <person name="X."/>
            <person name="Yin"/>
            <person name="Q."/>
            <person name="Ji"/>
            <person name="C."/>
            <person name="Jin"/>
            <person name="Y."/>
            <person name="Yue"/>
            <person name="G."/>
            <person name="Liu"/>
            <person name="M."/>
            <person name="Xu"/>
            <person name="J."/>
            <person name="Liu"/>
            <person name="S."/>
            <person name="Jordana"/>
            <person name="J."/>
            <person name="Noce"/>
            <person name="A."/>
            <person name="Amills"/>
            <person name="M."/>
            <person name="Wu"/>
            <person name="D.D."/>
            <person name="Li"/>
            <person name="S."/>
            <person name="Zhou"/>
            <person name="X. and Zhong"/>
            <person name="J."/>
        </authorList>
    </citation>
    <scope>NUCLEOTIDE SEQUENCE [LARGE SCALE GENOMIC DNA]</scope>
</reference>
<reference evidence="1" key="2">
    <citation type="submission" date="2025-08" db="UniProtKB">
        <authorList>
            <consortium name="Ensembl"/>
        </authorList>
    </citation>
    <scope>IDENTIFICATION</scope>
</reference>
<dbReference type="Proteomes" id="UP000694387">
    <property type="component" value="Chromosome 8"/>
</dbReference>
<sequence>MTWSFGWNSSLPVYYIRDENQRVLLYVCAHTAIIYNVSKNDQHHLQVSKGFDPHHRTEKWVLISSFYRRRN</sequence>
<evidence type="ECO:0000313" key="2">
    <source>
        <dbReference type="Proteomes" id="UP000694387"/>
    </source>
</evidence>